<proteinExistence type="predicted"/>
<accession>B9T131</accession>
<evidence type="ECO:0000313" key="1">
    <source>
        <dbReference type="EMBL" id="EEF30432.1"/>
    </source>
</evidence>
<evidence type="ECO:0000313" key="2">
    <source>
        <dbReference type="Proteomes" id="UP000008311"/>
    </source>
</evidence>
<name>B9T131_RICCO</name>
<keyword evidence="2" id="KW-1185">Reference proteome</keyword>
<sequence length="94" mass="10746">MANDHDDSSHGISELYDREDIKMMIGKMENFFGELLVSASCYLVDEDSPRQLLVKLKELLRGTGTIAVLLATTRCYLDDPTHCNSFFSSRQVRW</sequence>
<dbReference type="AlphaFoldDB" id="B9T131"/>
<organism evidence="1 2">
    <name type="scientific">Ricinus communis</name>
    <name type="common">Castor bean</name>
    <dbReference type="NCBI Taxonomy" id="3988"/>
    <lineage>
        <taxon>Eukaryota</taxon>
        <taxon>Viridiplantae</taxon>
        <taxon>Streptophyta</taxon>
        <taxon>Embryophyta</taxon>
        <taxon>Tracheophyta</taxon>
        <taxon>Spermatophyta</taxon>
        <taxon>Magnoliopsida</taxon>
        <taxon>eudicotyledons</taxon>
        <taxon>Gunneridae</taxon>
        <taxon>Pentapetalae</taxon>
        <taxon>rosids</taxon>
        <taxon>fabids</taxon>
        <taxon>Malpighiales</taxon>
        <taxon>Euphorbiaceae</taxon>
        <taxon>Acalyphoideae</taxon>
        <taxon>Acalypheae</taxon>
        <taxon>Ricinus</taxon>
    </lineage>
</organism>
<reference evidence="2" key="1">
    <citation type="journal article" date="2010" name="Nat. Biotechnol.">
        <title>Draft genome sequence of the oilseed species Ricinus communis.</title>
        <authorList>
            <person name="Chan A.P."/>
            <person name="Crabtree J."/>
            <person name="Zhao Q."/>
            <person name="Lorenzi H."/>
            <person name="Orvis J."/>
            <person name="Puiu D."/>
            <person name="Melake-Berhan A."/>
            <person name="Jones K.M."/>
            <person name="Redman J."/>
            <person name="Chen G."/>
            <person name="Cahoon E.B."/>
            <person name="Gedil M."/>
            <person name="Stanke M."/>
            <person name="Haas B.J."/>
            <person name="Wortman J.R."/>
            <person name="Fraser-Liggett C.M."/>
            <person name="Ravel J."/>
            <person name="Rabinowicz P.D."/>
        </authorList>
    </citation>
    <scope>NUCLEOTIDE SEQUENCE [LARGE SCALE GENOMIC DNA]</scope>
    <source>
        <strain evidence="2">cv. Hale</strain>
    </source>
</reference>
<dbReference type="EMBL" id="EQ974322">
    <property type="protein sequence ID" value="EEF30432.1"/>
    <property type="molecule type" value="Genomic_DNA"/>
</dbReference>
<protein>
    <submittedName>
        <fullName evidence="1">Uncharacterized protein</fullName>
    </submittedName>
</protein>
<dbReference type="Proteomes" id="UP000008311">
    <property type="component" value="Unassembled WGS sequence"/>
</dbReference>
<gene>
    <name evidence="1" type="ORF">RCOM_0272090</name>
</gene>
<dbReference type="InParanoid" id="B9T131"/>